<dbReference type="Proteomes" id="UP000009138">
    <property type="component" value="Unassembled WGS sequence"/>
</dbReference>
<evidence type="ECO:0000313" key="2">
    <source>
        <dbReference type="Proteomes" id="UP000009138"/>
    </source>
</evidence>
<protein>
    <submittedName>
        <fullName evidence="1">Uncharacterized protein</fullName>
    </submittedName>
</protein>
<proteinExistence type="predicted"/>
<evidence type="ECO:0000313" key="1">
    <source>
        <dbReference type="EMBL" id="EIE89104.1"/>
    </source>
</evidence>
<dbReference type="RefSeq" id="XP_067524500.1">
    <property type="nucleotide sequence ID" value="XM_067668399.1"/>
</dbReference>
<gene>
    <name evidence="1" type="ORF">RO3G_13815</name>
</gene>
<keyword evidence="2" id="KW-1185">Reference proteome</keyword>
<dbReference type="AlphaFoldDB" id="I1CKX4"/>
<sequence>MWQKRYQFPLKYWRFQHEHFSSQFLSSFAVVHTLFQLNFLPDSASIIDVPSAMAIGHALLSI</sequence>
<organism evidence="1 2">
    <name type="scientific">Rhizopus delemar (strain RA 99-880 / ATCC MYA-4621 / FGSC 9543 / NRRL 43880)</name>
    <name type="common">Mucormycosis agent</name>
    <name type="synonym">Rhizopus arrhizus var. delemar</name>
    <dbReference type="NCBI Taxonomy" id="246409"/>
    <lineage>
        <taxon>Eukaryota</taxon>
        <taxon>Fungi</taxon>
        <taxon>Fungi incertae sedis</taxon>
        <taxon>Mucoromycota</taxon>
        <taxon>Mucoromycotina</taxon>
        <taxon>Mucoromycetes</taxon>
        <taxon>Mucorales</taxon>
        <taxon>Mucorineae</taxon>
        <taxon>Rhizopodaceae</taxon>
        <taxon>Rhizopus</taxon>
    </lineage>
</organism>
<dbReference type="InParanoid" id="I1CKX4"/>
<dbReference type="VEuPathDB" id="FungiDB:RO3G_13815"/>
<dbReference type="EMBL" id="CH476743">
    <property type="protein sequence ID" value="EIE89104.1"/>
    <property type="molecule type" value="Genomic_DNA"/>
</dbReference>
<name>I1CKX4_RHIO9</name>
<accession>I1CKX4</accession>
<dbReference type="GeneID" id="93620780"/>
<reference evidence="1 2" key="1">
    <citation type="journal article" date="2009" name="PLoS Genet.">
        <title>Genomic analysis of the basal lineage fungus Rhizopus oryzae reveals a whole-genome duplication.</title>
        <authorList>
            <person name="Ma L.-J."/>
            <person name="Ibrahim A.S."/>
            <person name="Skory C."/>
            <person name="Grabherr M.G."/>
            <person name="Burger G."/>
            <person name="Butler M."/>
            <person name="Elias M."/>
            <person name="Idnurm A."/>
            <person name="Lang B.F."/>
            <person name="Sone T."/>
            <person name="Abe A."/>
            <person name="Calvo S.E."/>
            <person name="Corrochano L.M."/>
            <person name="Engels R."/>
            <person name="Fu J."/>
            <person name="Hansberg W."/>
            <person name="Kim J.-M."/>
            <person name="Kodira C.D."/>
            <person name="Koehrsen M.J."/>
            <person name="Liu B."/>
            <person name="Miranda-Saavedra D."/>
            <person name="O'Leary S."/>
            <person name="Ortiz-Castellanos L."/>
            <person name="Poulter R."/>
            <person name="Rodriguez-Romero J."/>
            <person name="Ruiz-Herrera J."/>
            <person name="Shen Y.-Q."/>
            <person name="Zeng Q."/>
            <person name="Galagan J."/>
            <person name="Birren B.W."/>
            <person name="Cuomo C.A."/>
            <person name="Wickes B.L."/>
        </authorList>
    </citation>
    <scope>NUCLEOTIDE SEQUENCE [LARGE SCALE GENOMIC DNA]</scope>
    <source>
        <strain evidence="2">RA 99-880 / ATCC MYA-4621 / FGSC 9543 / NRRL 43880</strain>
    </source>
</reference>